<keyword evidence="2" id="KW-0677">Repeat</keyword>
<comment type="subcellular location">
    <subcellularLocation>
        <location evidence="1">Membrane</location>
        <topology evidence="1">Multi-pass membrane protein</topology>
    </subcellularLocation>
</comment>
<feature type="compositionally biased region" description="Basic residues" evidence="5">
    <location>
        <begin position="52"/>
        <end position="61"/>
    </location>
</feature>
<evidence type="ECO:0000256" key="3">
    <source>
        <dbReference type="ARBA" id="ARBA00022741"/>
    </source>
</evidence>
<evidence type="ECO:0000313" key="8">
    <source>
        <dbReference type="Proteomes" id="UP000653565"/>
    </source>
</evidence>
<dbReference type="SMART" id="SM00382">
    <property type="entry name" value="AAA"/>
    <property type="match status" value="2"/>
</dbReference>
<comment type="caution">
    <text evidence="7">The sequence shown here is derived from an EMBL/GenBank/DDBJ whole genome shotgun (WGS) entry which is preliminary data.</text>
</comment>
<dbReference type="Pfam" id="PF12848">
    <property type="entry name" value="ABC_tran_Xtn"/>
    <property type="match status" value="1"/>
</dbReference>
<dbReference type="FunFam" id="3.40.50.300:FF:003119">
    <property type="entry name" value="ABC ATPase, putative (AFU_orthologue AFUA_1G16440)"/>
    <property type="match status" value="1"/>
</dbReference>
<reference evidence="7" key="1">
    <citation type="journal article" date="2020" name="bioRxiv">
        <title>Genomic and phenotypic heterogeneity of clinical isolates of the human pathogens Aspergillus fumigatus, Aspergillus lentulus and Aspergillus fumigatiaffinis.</title>
        <authorList>
            <person name="dos Santos R.A.C."/>
            <person name="Steenwyk J.L."/>
            <person name="Rivero-Menendez O."/>
            <person name="Mead M.E."/>
            <person name="Silva L.P."/>
            <person name="Bastos R.W."/>
            <person name="Alastruey-Izquierdo A."/>
            <person name="Goldman G.H."/>
            <person name="Rokas A."/>
        </authorList>
    </citation>
    <scope>NUCLEOTIDE SEQUENCE</scope>
    <source>
        <strain evidence="7">CNM-CM6805</strain>
    </source>
</reference>
<feature type="domain" description="ABC transporter" evidence="6">
    <location>
        <begin position="492"/>
        <end position="743"/>
    </location>
</feature>
<reference evidence="7" key="2">
    <citation type="submission" date="2020-04" db="EMBL/GenBank/DDBJ databases">
        <authorList>
            <person name="Santos R.A.C."/>
            <person name="Steenwyk J.L."/>
            <person name="Rivero-Menendez O."/>
            <person name="Mead M.E."/>
            <person name="Silva L.P."/>
            <person name="Bastos R.W."/>
            <person name="Alastruey-Izquierdo A."/>
            <person name="Goldman G.H."/>
            <person name="Rokas A."/>
        </authorList>
    </citation>
    <scope>NUCLEOTIDE SEQUENCE</scope>
    <source>
        <strain evidence="7">CNM-CM6805</strain>
    </source>
</reference>
<dbReference type="OrthoDB" id="2110130at2759"/>
<dbReference type="FunFam" id="3.40.50.300:FF:000011">
    <property type="entry name" value="Putative ABC transporter ATP-binding component"/>
    <property type="match status" value="1"/>
</dbReference>
<dbReference type="CDD" id="cd03221">
    <property type="entry name" value="ABCF_EF-3"/>
    <property type="match status" value="1"/>
</dbReference>
<dbReference type="GO" id="GO:0005524">
    <property type="term" value="F:ATP binding"/>
    <property type="evidence" value="ECO:0007669"/>
    <property type="project" value="UniProtKB-KW"/>
</dbReference>
<evidence type="ECO:0000256" key="4">
    <source>
        <dbReference type="ARBA" id="ARBA00022840"/>
    </source>
</evidence>
<dbReference type="PANTHER" id="PTHR19211">
    <property type="entry name" value="ATP-BINDING TRANSPORT PROTEIN-RELATED"/>
    <property type="match status" value="1"/>
</dbReference>
<dbReference type="Pfam" id="PF00005">
    <property type="entry name" value="ABC_tran"/>
    <property type="match status" value="2"/>
</dbReference>
<dbReference type="PROSITE" id="PS50893">
    <property type="entry name" value="ABC_TRANSPORTER_2"/>
    <property type="match status" value="2"/>
</dbReference>
<dbReference type="InterPro" id="IPR003593">
    <property type="entry name" value="AAA+_ATPase"/>
</dbReference>
<dbReference type="PROSITE" id="PS00211">
    <property type="entry name" value="ABC_TRANSPORTER_1"/>
    <property type="match status" value="1"/>
</dbReference>
<evidence type="ECO:0000313" key="7">
    <source>
        <dbReference type="EMBL" id="KAF4227842.1"/>
    </source>
</evidence>
<keyword evidence="4" id="KW-0067">ATP-binding</keyword>
<dbReference type="InterPro" id="IPR032781">
    <property type="entry name" value="ABC_tran_Xtn"/>
</dbReference>
<dbReference type="PANTHER" id="PTHR19211:SF135">
    <property type="entry name" value="ATPASE, PUTATIVE (AFU_ORTHOLOGUE AFUA_1G16440)-RELATED"/>
    <property type="match status" value="1"/>
</dbReference>
<evidence type="ECO:0000256" key="1">
    <source>
        <dbReference type="ARBA" id="ARBA00004141"/>
    </source>
</evidence>
<evidence type="ECO:0000259" key="6">
    <source>
        <dbReference type="PROSITE" id="PS50893"/>
    </source>
</evidence>
<dbReference type="GO" id="GO:0016020">
    <property type="term" value="C:membrane"/>
    <property type="evidence" value="ECO:0007669"/>
    <property type="project" value="UniProtKB-SubCell"/>
</dbReference>
<dbReference type="InterPro" id="IPR003439">
    <property type="entry name" value="ABC_transporter-like_ATP-bd"/>
</dbReference>
<evidence type="ECO:0000256" key="5">
    <source>
        <dbReference type="SAM" id="MobiDB-lite"/>
    </source>
</evidence>
<keyword evidence="8" id="KW-1185">Reference proteome</keyword>
<sequence length="745" mass="83157">MTPSIIATCKQTRFHLLHDQPAQEIDVEGLTIAVTSSPADTADDGDPSNSKAKGKSKSKSKSKAEARELIVDAHLRLKAGVHYGLIGRNGTGKSTLLRAMADKLVPGIPHPTRIAILQQTETEDEERIFECEGEDRDRRDLPVLEYVMSSDRFRNEVVRKMDALSKSFETDDPVAPVRAIRRVRHDEIEKQLFLAQKNASLKSGARGLQARKDLKASEARYQASKELAEQPDQPIDAEALKVETQAAMDTLQELQAQFEVMKLVDIEKQARQILIGLGFNEAMLRKPFLTLSGGWRMRCLLASVLIQNPDIMILDEPTNFLDLLGVVWLENYLQQLRHSSQTTILLVSHDRDFVNAVCEEIVILRDQKLTYFRGNLAAYEKDFEAQKLYWGRMKEAQERQIAHMEATIRENIKLGKKTNDDNKLRMAKSRQKKVDDRMGIQVSANGGRFKLNRDLVGYHLTARAEIEVPTDEKGASILLPDASDLRFPGPLLSAEGVGFRYTRDAPPILNGIELVMHMGDRVGIMGLNGSGKSTLIRLLTGNLQPTQGKISTHSRLKLGYYAQHSIEELHEQGRADPTLTALGSMTKEINGALSEGEIRGLLASLGLQGRVVSDVPIARLSGGQLVRLAIAKVIWNAPHLLVLDEITTHLDFHTVTALATALSSFNGAILLVSHDRFSVRSVIEGKRDDDHNLDDEFEGVDEEVEEQSRRRSVYVMKGGKLIEQPNGVEQFEQSLVKRVKKMLSQ</sequence>
<dbReference type="EMBL" id="JAAAPX010000165">
    <property type="protein sequence ID" value="KAF4227842.1"/>
    <property type="molecule type" value="Genomic_DNA"/>
</dbReference>
<dbReference type="InterPro" id="IPR027417">
    <property type="entry name" value="P-loop_NTPase"/>
</dbReference>
<dbReference type="GO" id="GO:0016887">
    <property type="term" value="F:ATP hydrolysis activity"/>
    <property type="evidence" value="ECO:0007669"/>
    <property type="project" value="InterPro"/>
</dbReference>
<keyword evidence="3" id="KW-0547">Nucleotide-binding</keyword>
<evidence type="ECO:0000256" key="2">
    <source>
        <dbReference type="ARBA" id="ARBA00022737"/>
    </source>
</evidence>
<dbReference type="SUPFAM" id="SSF52540">
    <property type="entry name" value="P-loop containing nucleoside triphosphate hydrolases"/>
    <property type="match status" value="2"/>
</dbReference>
<dbReference type="AlphaFoldDB" id="A0A8H4M3G9"/>
<accession>A0A8H4M3G9</accession>
<dbReference type="Gene3D" id="3.40.50.300">
    <property type="entry name" value="P-loop containing nucleotide triphosphate hydrolases"/>
    <property type="match status" value="2"/>
</dbReference>
<dbReference type="Proteomes" id="UP000653565">
    <property type="component" value="Unassembled WGS sequence"/>
</dbReference>
<feature type="domain" description="ABC transporter" evidence="6">
    <location>
        <begin position="54"/>
        <end position="391"/>
    </location>
</feature>
<protein>
    <recommendedName>
        <fullName evidence="6">ABC transporter domain-containing protein</fullName>
    </recommendedName>
</protein>
<organism evidence="7 8">
    <name type="scientific">Aspergillus fumigatiaffinis</name>
    <dbReference type="NCBI Taxonomy" id="340414"/>
    <lineage>
        <taxon>Eukaryota</taxon>
        <taxon>Fungi</taxon>
        <taxon>Dikarya</taxon>
        <taxon>Ascomycota</taxon>
        <taxon>Pezizomycotina</taxon>
        <taxon>Eurotiomycetes</taxon>
        <taxon>Eurotiomycetidae</taxon>
        <taxon>Eurotiales</taxon>
        <taxon>Aspergillaceae</taxon>
        <taxon>Aspergillus</taxon>
        <taxon>Aspergillus subgen. Fumigati</taxon>
    </lineage>
</organism>
<gene>
    <name evidence="7" type="ORF">CNMCM6805_002568</name>
</gene>
<name>A0A8H4M3G9_9EURO</name>
<dbReference type="InterPro" id="IPR017871">
    <property type="entry name" value="ABC_transporter-like_CS"/>
</dbReference>
<dbReference type="InterPro" id="IPR050611">
    <property type="entry name" value="ABCF"/>
</dbReference>
<feature type="region of interest" description="Disordered" evidence="5">
    <location>
        <begin position="37"/>
        <end position="65"/>
    </location>
</feature>
<proteinExistence type="predicted"/>